<evidence type="ECO:0000313" key="2">
    <source>
        <dbReference type="EMBL" id="OAE18449.1"/>
    </source>
</evidence>
<dbReference type="AlphaFoldDB" id="A0A176VC10"/>
<evidence type="ECO:0000256" key="1">
    <source>
        <dbReference type="SAM" id="MobiDB-lite"/>
    </source>
</evidence>
<keyword evidence="3" id="KW-1185">Reference proteome</keyword>
<proteinExistence type="predicted"/>
<dbReference type="Proteomes" id="UP000077202">
    <property type="component" value="Unassembled WGS sequence"/>
</dbReference>
<dbReference type="EMBL" id="LVLJ01004060">
    <property type="protein sequence ID" value="OAE18449.1"/>
    <property type="molecule type" value="Genomic_DNA"/>
</dbReference>
<sequence length="122" mass="13821">MQTSEASMSKEESVQHRVEVSDVDKDEVEHIAEHEPKLENLIGSEAFPVQYLTMTLVFGKQKAEQEVQLKPESDNQSESEKNEETEEVVCTEMGTCFEKRLLVATIDYKNDGPNNPITDPPH</sequence>
<organism evidence="2 3">
    <name type="scientific">Marchantia polymorpha subsp. ruderalis</name>
    <dbReference type="NCBI Taxonomy" id="1480154"/>
    <lineage>
        <taxon>Eukaryota</taxon>
        <taxon>Viridiplantae</taxon>
        <taxon>Streptophyta</taxon>
        <taxon>Embryophyta</taxon>
        <taxon>Marchantiophyta</taxon>
        <taxon>Marchantiopsida</taxon>
        <taxon>Marchantiidae</taxon>
        <taxon>Marchantiales</taxon>
        <taxon>Marchantiaceae</taxon>
        <taxon>Marchantia</taxon>
    </lineage>
</organism>
<accession>A0A176VC10</accession>
<feature type="region of interest" description="Disordered" evidence="1">
    <location>
        <begin position="1"/>
        <end position="26"/>
    </location>
</feature>
<evidence type="ECO:0000313" key="3">
    <source>
        <dbReference type="Proteomes" id="UP000077202"/>
    </source>
</evidence>
<feature type="compositionally biased region" description="Basic and acidic residues" evidence="1">
    <location>
        <begin position="8"/>
        <end position="26"/>
    </location>
</feature>
<protein>
    <submittedName>
        <fullName evidence="2">Uncharacterized protein</fullName>
    </submittedName>
</protein>
<reference evidence="2" key="1">
    <citation type="submission" date="2016-03" db="EMBL/GenBank/DDBJ databases">
        <title>Mechanisms controlling the formation of the plant cell surface in tip-growing cells are functionally conserved among land plants.</title>
        <authorList>
            <person name="Honkanen S."/>
            <person name="Jones V.A."/>
            <person name="Morieri G."/>
            <person name="Champion C."/>
            <person name="Hetherington A.J."/>
            <person name="Kelly S."/>
            <person name="Saint-Marcoux D."/>
            <person name="Proust H."/>
            <person name="Prescott H."/>
            <person name="Dolan L."/>
        </authorList>
    </citation>
    <scope>NUCLEOTIDE SEQUENCE [LARGE SCALE GENOMIC DNA]</scope>
    <source>
        <tissue evidence="2">Whole gametophyte</tissue>
    </source>
</reference>
<name>A0A176VC10_MARPO</name>
<feature type="region of interest" description="Disordered" evidence="1">
    <location>
        <begin position="64"/>
        <end position="87"/>
    </location>
</feature>
<gene>
    <name evidence="2" type="ORF">AXG93_2376s1080</name>
</gene>
<feature type="compositionally biased region" description="Basic and acidic residues" evidence="1">
    <location>
        <begin position="64"/>
        <end position="82"/>
    </location>
</feature>
<comment type="caution">
    <text evidence="2">The sequence shown here is derived from an EMBL/GenBank/DDBJ whole genome shotgun (WGS) entry which is preliminary data.</text>
</comment>